<evidence type="ECO:0000313" key="3">
    <source>
        <dbReference type="Proteomes" id="UP000661112"/>
    </source>
</evidence>
<organism evidence="2 3">
    <name type="scientific">Anabaena azotica FACHB-119</name>
    <dbReference type="NCBI Taxonomy" id="947527"/>
    <lineage>
        <taxon>Bacteria</taxon>
        <taxon>Bacillati</taxon>
        <taxon>Cyanobacteriota</taxon>
        <taxon>Cyanophyceae</taxon>
        <taxon>Nostocales</taxon>
        <taxon>Nostocaceae</taxon>
        <taxon>Anabaena</taxon>
        <taxon>Anabaena azotica</taxon>
    </lineage>
</organism>
<name>A0ABR8D7M0_9NOST</name>
<protein>
    <recommendedName>
        <fullName evidence="4">Borealin N-terminal domain-containing protein</fullName>
    </recommendedName>
</protein>
<dbReference type="Proteomes" id="UP000661112">
    <property type="component" value="Unassembled WGS sequence"/>
</dbReference>
<keyword evidence="3" id="KW-1185">Reference proteome</keyword>
<proteinExistence type="predicted"/>
<gene>
    <name evidence="2" type="ORF">H6G83_21490</name>
</gene>
<evidence type="ECO:0008006" key="4">
    <source>
        <dbReference type="Google" id="ProtNLM"/>
    </source>
</evidence>
<feature type="coiled-coil region" evidence="1">
    <location>
        <begin position="5"/>
        <end position="32"/>
    </location>
</feature>
<comment type="caution">
    <text evidence="2">The sequence shown here is derived from an EMBL/GenBank/DDBJ whole genome shotgun (WGS) entry which is preliminary data.</text>
</comment>
<accession>A0ABR8D7M0</accession>
<dbReference type="EMBL" id="JACJSG010000031">
    <property type="protein sequence ID" value="MBD2503145.1"/>
    <property type="molecule type" value="Genomic_DNA"/>
</dbReference>
<evidence type="ECO:0000256" key="1">
    <source>
        <dbReference type="SAM" id="Coils"/>
    </source>
</evidence>
<keyword evidence="1" id="KW-0175">Coiled coil</keyword>
<dbReference type="RefSeq" id="WP_190476010.1">
    <property type="nucleotide sequence ID" value="NZ_JACJSG010000031.1"/>
</dbReference>
<sequence length="116" mass="13491">MKPKYVTKKKRIRELEKQVAELQQQILRLTELLDSNLTTIYANRPRLARAMAREFREFKRIHQSENPPQETKKTPRCKVRNLPLAPRADLVTARDSNGQLIATPKAHQVSQFSKGE</sequence>
<evidence type="ECO:0000313" key="2">
    <source>
        <dbReference type="EMBL" id="MBD2503145.1"/>
    </source>
</evidence>
<reference evidence="2 3" key="1">
    <citation type="journal article" date="2020" name="ISME J.">
        <title>Comparative genomics reveals insights into cyanobacterial evolution and habitat adaptation.</title>
        <authorList>
            <person name="Chen M.Y."/>
            <person name="Teng W.K."/>
            <person name="Zhao L."/>
            <person name="Hu C.X."/>
            <person name="Zhou Y.K."/>
            <person name="Han B.P."/>
            <person name="Song L.R."/>
            <person name="Shu W.S."/>
        </authorList>
    </citation>
    <scope>NUCLEOTIDE SEQUENCE [LARGE SCALE GENOMIC DNA]</scope>
    <source>
        <strain evidence="2 3">FACHB-119</strain>
    </source>
</reference>